<dbReference type="Pfam" id="PF00460">
    <property type="entry name" value="Flg_bb_rod"/>
    <property type="match status" value="1"/>
</dbReference>
<evidence type="ECO:0000259" key="6">
    <source>
        <dbReference type="Pfam" id="PF00460"/>
    </source>
</evidence>
<evidence type="ECO:0000313" key="11">
    <source>
        <dbReference type="Proteomes" id="UP000055702"/>
    </source>
</evidence>
<sequence>MSFNIALSGIAAAQKDLNTTANNIANVNTIGFKESRAEFADVYANSIFSNSKTAVGGGTTTTQVAQQFHQGSLQFTSNSLDMAISGGGFFVTSSELGSQDQSYTRAGAFKVDSNNYMVDSAGNFLQGFPVDEDGNSTSVSLTTTQPIKIPDTAGSPVQTENVGLQMNLNVSEKALDPANFNPADSDTFNNSTSVTIYDSLGESHIMTTYFIKPTNGSYTGESNWVAFYAVDGDPVDVATGPGTYNTDSDGDGAGGGAGDVAGTASAANPSGVGTWSGAVLKFNSVGAYTGSDPGTITTEALGAGGAGALGPGADGTQTLTIKFNNPTQYASAFEVTELTQDGITVGRLTNVGIGSDGLITASYSNGSTVPLSRVALVRFANEQGLTQVGNTSWKASLDSGAALAGEANSGTFGSIRSSALEQSNVDLTTELVDLISAQRNFQANSRTLEVNNTLNQTILQIR</sequence>
<dbReference type="Pfam" id="PF06429">
    <property type="entry name" value="Flg_bbr_C"/>
    <property type="match status" value="1"/>
</dbReference>
<dbReference type="InterPro" id="IPR053967">
    <property type="entry name" value="LlgE_F_G-like_D1"/>
</dbReference>
<evidence type="ECO:0000313" key="10">
    <source>
        <dbReference type="EMBL" id="KVW99942.1"/>
    </source>
</evidence>
<evidence type="ECO:0000259" key="8">
    <source>
        <dbReference type="Pfam" id="PF07559"/>
    </source>
</evidence>
<dbReference type="InterPro" id="IPR020013">
    <property type="entry name" value="Flagellar_FlgE/F/G"/>
</dbReference>
<comment type="function">
    <text evidence="5">A flexible structure which links the flagellar filament to the drive apparatus in the basal body.</text>
</comment>
<keyword evidence="10" id="KW-0966">Cell projection</keyword>
<dbReference type="GO" id="GO:0009425">
    <property type="term" value="C:bacterial-type flagellum basal body"/>
    <property type="evidence" value="ECO:0007669"/>
    <property type="project" value="UniProtKB-SubCell"/>
</dbReference>
<keyword evidence="4 5" id="KW-0975">Bacterial flagellum</keyword>
<dbReference type="GO" id="GO:0009424">
    <property type="term" value="C:bacterial-type flagellum hook"/>
    <property type="evidence" value="ECO:0007669"/>
    <property type="project" value="TreeGrafter"/>
</dbReference>
<comment type="caution">
    <text evidence="10">The sequence shown here is derived from an EMBL/GenBank/DDBJ whole genome shotgun (WGS) entry which is preliminary data.</text>
</comment>
<evidence type="ECO:0000256" key="2">
    <source>
        <dbReference type="ARBA" id="ARBA00009677"/>
    </source>
</evidence>
<dbReference type="GO" id="GO:0005829">
    <property type="term" value="C:cytosol"/>
    <property type="evidence" value="ECO:0007669"/>
    <property type="project" value="TreeGrafter"/>
</dbReference>
<dbReference type="InterPro" id="IPR001444">
    <property type="entry name" value="Flag_bb_rod_N"/>
</dbReference>
<dbReference type="PANTHER" id="PTHR30435:SF1">
    <property type="entry name" value="FLAGELLAR HOOK PROTEIN FLGE"/>
    <property type="match status" value="1"/>
</dbReference>
<comment type="subcellular location">
    <subcellularLocation>
        <location evidence="1 5">Bacterial flagellum basal body</location>
    </subcellularLocation>
</comment>
<dbReference type="PANTHER" id="PTHR30435">
    <property type="entry name" value="FLAGELLAR PROTEIN"/>
    <property type="match status" value="1"/>
</dbReference>
<dbReference type="InterPro" id="IPR019776">
    <property type="entry name" value="Flagellar_basal_body_rod_CS"/>
</dbReference>
<evidence type="ECO:0000256" key="1">
    <source>
        <dbReference type="ARBA" id="ARBA00004117"/>
    </source>
</evidence>
<name>A0A106BWJ3_SHEFR</name>
<protein>
    <recommendedName>
        <fullName evidence="3 5">Flagellar hook protein FlgE</fullName>
    </recommendedName>
</protein>
<evidence type="ECO:0000256" key="3">
    <source>
        <dbReference type="ARBA" id="ARBA00019015"/>
    </source>
</evidence>
<dbReference type="InterPro" id="IPR037925">
    <property type="entry name" value="FlgE/F/G-like"/>
</dbReference>
<dbReference type="SUPFAM" id="SSF117143">
    <property type="entry name" value="Flagellar hook protein flgE"/>
    <property type="match status" value="1"/>
</dbReference>
<dbReference type="PROSITE" id="PS00588">
    <property type="entry name" value="FLAGELLA_BB_ROD"/>
    <property type="match status" value="1"/>
</dbReference>
<dbReference type="Proteomes" id="UP000055702">
    <property type="component" value="Unassembled WGS sequence"/>
</dbReference>
<dbReference type="InterPro" id="IPR010930">
    <property type="entry name" value="Flg_bb/hook_C_dom"/>
</dbReference>
<proteinExistence type="inferred from homology"/>
<evidence type="ECO:0000259" key="9">
    <source>
        <dbReference type="Pfam" id="PF22692"/>
    </source>
</evidence>
<dbReference type="Pfam" id="PF22692">
    <property type="entry name" value="LlgE_F_G_D1"/>
    <property type="match status" value="1"/>
</dbReference>
<evidence type="ECO:0000256" key="4">
    <source>
        <dbReference type="ARBA" id="ARBA00023143"/>
    </source>
</evidence>
<gene>
    <name evidence="10" type="ORF">AWJ07_10365</name>
</gene>
<comment type="similarity">
    <text evidence="2 5">Belongs to the flagella basal body rod proteins family.</text>
</comment>
<evidence type="ECO:0000259" key="7">
    <source>
        <dbReference type="Pfam" id="PF06429"/>
    </source>
</evidence>
<feature type="domain" description="Flagellar hook protein FlgE/F/G-like D1" evidence="9">
    <location>
        <begin position="83"/>
        <end position="153"/>
    </location>
</feature>
<dbReference type="NCBIfam" id="NF004240">
    <property type="entry name" value="PRK05682.1-4"/>
    <property type="match status" value="1"/>
</dbReference>
<keyword evidence="10" id="KW-0969">Cilium</keyword>
<reference evidence="10 11" key="1">
    <citation type="submission" date="2016-01" db="EMBL/GenBank/DDBJ databases">
        <title>Draft genome of the antarctic isolate Shewanella frigidimarina Ag06-30.</title>
        <authorList>
            <person name="Parmeciano Di Noto G."/>
            <person name="Vazquez S."/>
            <person name="Mac Cormack W."/>
            <person name="Iriarte A."/>
            <person name="Quiroga C."/>
        </authorList>
    </citation>
    <scope>NUCLEOTIDE SEQUENCE [LARGE SCALE GENOMIC DNA]</scope>
    <source>
        <strain evidence="10 11">Ag06-30</strain>
    </source>
</reference>
<organism evidence="10">
    <name type="scientific">Shewanella frigidimarina</name>
    <dbReference type="NCBI Taxonomy" id="56812"/>
    <lineage>
        <taxon>Bacteria</taxon>
        <taxon>Pseudomonadati</taxon>
        <taxon>Pseudomonadota</taxon>
        <taxon>Gammaproteobacteria</taxon>
        <taxon>Alteromonadales</taxon>
        <taxon>Shewanellaceae</taxon>
        <taxon>Shewanella</taxon>
    </lineage>
</organism>
<feature type="domain" description="Flagellar hook protein FlgE D2" evidence="8">
    <location>
        <begin position="169"/>
        <end position="342"/>
    </location>
</feature>
<accession>A0A106BWJ3</accession>
<feature type="domain" description="Flagellar basal-body/hook protein C-terminal" evidence="7">
    <location>
        <begin position="417"/>
        <end position="461"/>
    </location>
</feature>
<dbReference type="GO" id="GO:0071978">
    <property type="term" value="P:bacterial-type flagellum-dependent swarming motility"/>
    <property type="evidence" value="ECO:0007669"/>
    <property type="project" value="TreeGrafter"/>
</dbReference>
<keyword evidence="10" id="KW-0282">Flagellum</keyword>
<dbReference type="RefSeq" id="WP_059747895.1">
    <property type="nucleotide sequence ID" value="NZ_LRDC01000079.1"/>
</dbReference>
<dbReference type="NCBIfam" id="TIGR03506">
    <property type="entry name" value="FlgEFG_subfam"/>
    <property type="match status" value="1"/>
</dbReference>
<feature type="domain" description="Flagellar basal body rod protein N-terminal" evidence="6">
    <location>
        <begin position="3"/>
        <end position="33"/>
    </location>
</feature>
<evidence type="ECO:0000256" key="5">
    <source>
        <dbReference type="RuleBase" id="RU362116"/>
    </source>
</evidence>
<dbReference type="InterPro" id="IPR011491">
    <property type="entry name" value="FlgE_D2"/>
</dbReference>
<dbReference type="Gene3D" id="2.60.98.20">
    <property type="entry name" value="Flagellar hook protein FlgE"/>
    <property type="match status" value="1"/>
</dbReference>
<dbReference type="AlphaFoldDB" id="A0A106BWJ3"/>
<dbReference type="EMBL" id="LRDC01000079">
    <property type="protein sequence ID" value="KVW99942.1"/>
    <property type="molecule type" value="Genomic_DNA"/>
</dbReference>
<dbReference type="InterPro" id="IPR037058">
    <property type="entry name" value="Falgellar_hook_FlgE_sf"/>
</dbReference>
<dbReference type="Pfam" id="PF07559">
    <property type="entry name" value="FlgE_D2"/>
    <property type="match status" value="1"/>
</dbReference>